<name>F2NBY5_DESAR</name>
<evidence type="ECO:0000256" key="3">
    <source>
        <dbReference type="ARBA" id="ARBA00022723"/>
    </source>
</evidence>
<feature type="domain" description="4Fe-4S ferredoxin-type" evidence="7">
    <location>
        <begin position="7"/>
        <end position="36"/>
    </location>
</feature>
<evidence type="ECO:0000256" key="1">
    <source>
        <dbReference type="ARBA" id="ARBA00022448"/>
    </source>
</evidence>
<dbReference type="Pfam" id="PF12800">
    <property type="entry name" value="Fer4_4"/>
    <property type="match status" value="1"/>
</dbReference>
<feature type="domain" description="4Fe-4S ferredoxin-type" evidence="7">
    <location>
        <begin position="122"/>
        <end position="154"/>
    </location>
</feature>
<dbReference type="CDD" id="cd10554">
    <property type="entry name" value="HycB_like"/>
    <property type="match status" value="1"/>
</dbReference>
<evidence type="ECO:0000256" key="4">
    <source>
        <dbReference type="ARBA" id="ARBA00022982"/>
    </source>
</evidence>
<dbReference type="InterPro" id="IPR017896">
    <property type="entry name" value="4Fe4S_Fe-S-bd"/>
</dbReference>
<protein>
    <submittedName>
        <fullName evidence="8">4Fe-4S ferredoxin iron-sulfur binding domain-containing protein</fullName>
    </submittedName>
</protein>
<dbReference type="PROSITE" id="PS51379">
    <property type="entry name" value="4FE4S_FER_2"/>
    <property type="match status" value="3"/>
</dbReference>
<keyword evidence="1" id="KW-0813">Transport</keyword>
<keyword evidence="4" id="KW-0249">Electron transport</keyword>
<dbReference type="GO" id="GO:0046872">
    <property type="term" value="F:metal ion binding"/>
    <property type="evidence" value="ECO:0007669"/>
    <property type="project" value="UniProtKB-KW"/>
</dbReference>
<evidence type="ECO:0000313" key="8">
    <source>
        <dbReference type="EMBL" id="AEB08062.1"/>
    </source>
</evidence>
<dbReference type="KEGG" id="dao:Desac_0165"/>
<dbReference type="EMBL" id="CP002629">
    <property type="protein sequence ID" value="AEB08062.1"/>
    <property type="molecule type" value="Genomic_DNA"/>
</dbReference>
<dbReference type="Proteomes" id="UP000000483">
    <property type="component" value="Chromosome"/>
</dbReference>
<dbReference type="STRING" id="880072.Desac_0165"/>
<dbReference type="OrthoDB" id="9789030at2"/>
<organism evidence="8 9">
    <name type="scientific">Desulfobacca acetoxidans (strain ATCC 700848 / DSM 11109 / ASRB2)</name>
    <dbReference type="NCBI Taxonomy" id="880072"/>
    <lineage>
        <taxon>Bacteria</taxon>
        <taxon>Pseudomonadati</taxon>
        <taxon>Thermodesulfobacteriota</taxon>
        <taxon>Desulfobaccia</taxon>
        <taxon>Desulfobaccales</taxon>
        <taxon>Desulfobaccaceae</taxon>
        <taxon>Desulfobacca</taxon>
    </lineage>
</organism>
<keyword evidence="5" id="KW-0408">Iron</keyword>
<keyword evidence="6" id="KW-0411">Iron-sulfur</keyword>
<dbReference type="Gene3D" id="3.30.70.20">
    <property type="match status" value="2"/>
</dbReference>
<keyword evidence="9" id="KW-1185">Reference proteome</keyword>
<dbReference type="InterPro" id="IPR017900">
    <property type="entry name" value="4Fe4S_Fe_S_CS"/>
</dbReference>
<evidence type="ECO:0000259" key="7">
    <source>
        <dbReference type="PROSITE" id="PS51379"/>
    </source>
</evidence>
<evidence type="ECO:0000256" key="5">
    <source>
        <dbReference type="ARBA" id="ARBA00023004"/>
    </source>
</evidence>
<dbReference type="GO" id="GO:0051539">
    <property type="term" value="F:4 iron, 4 sulfur cluster binding"/>
    <property type="evidence" value="ECO:0007669"/>
    <property type="project" value="UniProtKB-KW"/>
</dbReference>
<sequence length="181" mass="19598">MEQFEGPFLLVDPQRCMGCHTCELACAAAHTRAGSIIGAVLARERLHRRNRVVQVDGVKLPVQCRQCQDAPCVRVCPTGATYRTETYTAVDQARCIGCRLCMMVCPFGAIHVATTTVAGQERRAAFKCDLCVNRLGGPACVAACPTQALSLRYPQQEADRASQAAARQFLRSLASQPQLGS</sequence>
<dbReference type="PROSITE" id="PS00198">
    <property type="entry name" value="4FE4S_FER_1"/>
    <property type="match status" value="1"/>
</dbReference>
<proteinExistence type="predicted"/>
<evidence type="ECO:0000256" key="2">
    <source>
        <dbReference type="ARBA" id="ARBA00022485"/>
    </source>
</evidence>
<evidence type="ECO:0000313" key="9">
    <source>
        <dbReference type="Proteomes" id="UP000000483"/>
    </source>
</evidence>
<feature type="domain" description="4Fe-4S ferredoxin-type" evidence="7">
    <location>
        <begin position="86"/>
        <end position="115"/>
    </location>
</feature>
<gene>
    <name evidence="8" type="ordered locus">Desac_0165</name>
</gene>
<dbReference type="AlphaFoldDB" id="F2NBY5"/>
<dbReference type="eggNOG" id="COG1142">
    <property type="taxonomic scope" value="Bacteria"/>
</dbReference>
<evidence type="ECO:0000256" key="6">
    <source>
        <dbReference type="ARBA" id="ARBA00023014"/>
    </source>
</evidence>
<dbReference type="PANTHER" id="PTHR42859">
    <property type="entry name" value="OXIDOREDUCTASE"/>
    <property type="match status" value="1"/>
</dbReference>
<keyword evidence="2" id="KW-0004">4Fe-4S</keyword>
<dbReference type="SUPFAM" id="SSF54862">
    <property type="entry name" value="4Fe-4S ferredoxins"/>
    <property type="match status" value="1"/>
</dbReference>
<dbReference type="InterPro" id="IPR050294">
    <property type="entry name" value="RnfB_subfamily"/>
</dbReference>
<dbReference type="Pfam" id="PF13247">
    <property type="entry name" value="Fer4_11"/>
    <property type="match status" value="1"/>
</dbReference>
<keyword evidence="3" id="KW-0479">Metal-binding</keyword>
<reference evidence="8 9" key="1">
    <citation type="journal article" date="2011" name="Stand. Genomic Sci.">
        <title>Complete genome sequence of the acetate-degrading sulfate reducer Desulfobacca acetoxidans type strain (ASRB2).</title>
        <authorList>
            <person name="Goker M."/>
            <person name="Teshima H."/>
            <person name="Lapidus A."/>
            <person name="Nolan M."/>
            <person name="Lucas S."/>
            <person name="Hammon N."/>
            <person name="Deshpande S."/>
            <person name="Cheng J.F."/>
            <person name="Tapia R."/>
            <person name="Han C."/>
            <person name="Goodwin L."/>
            <person name="Pitluck S."/>
            <person name="Huntemann M."/>
            <person name="Liolios K."/>
            <person name="Ivanova N."/>
            <person name="Pagani I."/>
            <person name="Mavromatis K."/>
            <person name="Ovchinikova G."/>
            <person name="Pati A."/>
            <person name="Chen A."/>
            <person name="Palaniappan K."/>
            <person name="Land M."/>
            <person name="Hauser L."/>
            <person name="Brambilla E.M."/>
            <person name="Rohde M."/>
            <person name="Spring S."/>
            <person name="Detter J.C."/>
            <person name="Woyke T."/>
            <person name="Bristow J."/>
            <person name="Eisen J.A."/>
            <person name="Markowitz V."/>
            <person name="Hugenholtz P."/>
            <person name="Kyrpides N.C."/>
            <person name="Klenk H.P."/>
        </authorList>
    </citation>
    <scope>NUCLEOTIDE SEQUENCE [LARGE SCALE GENOMIC DNA]</scope>
    <source>
        <strain evidence="9">ATCC 700848 / DSM 11109 / ASRB2</strain>
    </source>
</reference>
<reference evidence="9" key="2">
    <citation type="submission" date="2011-03" db="EMBL/GenBank/DDBJ databases">
        <title>The complete genome of Desulfobacca acetoxidans DSM 11109.</title>
        <authorList>
            <consortium name="US DOE Joint Genome Institute (JGI-PGF)"/>
            <person name="Lucas S."/>
            <person name="Copeland A."/>
            <person name="Lapidus A."/>
            <person name="Bruce D."/>
            <person name="Goodwin L."/>
            <person name="Pitluck S."/>
            <person name="Peters L."/>
            <person name="Kyrpides N."/>
            <person name="Mavromatis K."/>
            <person name="Ivanova N."/>
            <person name="Ovchinnikova G."/>
            <person name="Teshima H."/>
            <person name="Detter J.C."/>
            <person name="Han C."/>
            <person name="Land M."/>
            <person name="Hauser L."/>
            <person name="Markowitz V."/>
            <person name="Cheng J.-F."/>
            <person name="Hugenholtz P."/>
            <person name="Woyke T."/>
            <person name="Wu D."/>
            <person name="Spring S."/>
            <person name="Schueler E."/>
            <person name="Brambilla E."/>
            <person name="Klenk H.-P."/>
            <person name="Eisen J.A."/>
        </authorList>
    </citation>
    <scope>NUCLEOTIDE SEQUENCE [LARGE SCALE GENOMIC DNA]</scope>
    <source>
        <strain evidence="9">ATCC 700848 / DSM 11109 / ASRB2</strain>
    </source>
</reference>
<dbReference type="HOGENOM" id="CLU_043374_3_0_7"/>
<dbReference type="RefSeq" id="WP_013705175.1">
    <property type="nucleotide sequence ID" value="NC_015388.1"/>
</dbReference>
<dbReference type="PANTHER" id="PTHR42859:SF10">
    <property type="entry name" value="DIMETHYLSULFOXIDE REDUCTASE CHAIN B"/>
    <property type="match status" value="1"/>
</dbReference>
<accession>F2NBY5</accession>